<dbReference type="NCBIfam" id="TIGR00350">
    <property type="entry name" value="lytR_cpsA_psr"/>
    <property type="match status" value="1"/>
</dbReference>
<keyword evidence="5" id="KW-1185">Reference proteome</keyword>
<dbReference type="Proteomes" id="UP001156398">
    <property type="component" value="Unassembled WGS sequence"/>
</dbReference>
<evidence type="ECO:0000259" key="3">
    <source>
        <dbReference type="Pfam" id="PF03816"/>
    </source>
</evidence>
<evidence type="ECO:0000256" key="1">
    <source>
        <dbReference type="ARBA" id="ARBA00006068"/>
    </source>
</evidence>
<name>A0ABT6VTM5_9ACTN</name>
<dbReference type="EMBL" id="JAAGKO020000003">
    <property type="protein sequence ID" value="MDI5961809.1"/>
    <property type="molecule type" value="Genomic_DNA"/>
</dbReference>
<proteinExistence type="inferred from homology"/>
<feature type="region of interest" description="Disordered" evidence="2">
    <location>
        <begin position="408"/>
        <end position="435"/>
    </location>
</feature>
<comment type="similarity">
    <text evidence="1">Belongs to the LytR/CpsA/Psr (LCP) family.</text>
</comment>
<protein>
    <submittedName>
        <fullName evidence="4">LCP family protein</fullName>
    </submittedName>
</protein>
<feature type="domain" description="Cell envelope-related transcriptional attenuator" evidence="3">
    <location>
        <begin position="109"/>
        <end position="264"/>
    </location>
</feature>
<dbReference type="InterPro" id="IPR004474">
    <property type="entry name" value="LytR_CpsA_psr"/>
</dbReference>
<dbReference type="PANTHER" id="PTHR33392:SF6">
    <property type="entry name" value="POLYISOPRENYL-TEICHOIC ACID--PEPTIDOGLYCAN TEICHOIC ACID TRANSFERASE TAGU"/>
    <property type="match status" value="1"/>
</dbReference>
<accession>A0ABT6VTM5</accession>
<gene>
    <name evidence="4" type="ORF">POF43_003565</name>
</gene>
<feature type="region of interest" description="Disordered" evidence="2">
    <location>
        <begin position="1"/>
        <end position="25"/>
    </location>
</feature>
<evidence type="ECO:0000256" key="2">
    <source>
        <dbReference type="SAM" id="MobiDB-lite"/>
    </source>
</evidence>
<comment type="caution">
    <text evidence="4">The sequence shown here is derived from an EMBL/GenBank/DDBJ whole genome shotgun (WGS) entry which is preliminary data.</text>
</comment>
<dbReference type="InterPro" id="IPR050922">
    <property type="entry name" value="LytR/CpsA/Psr_CW_biosynth"/>
</dbReference>
<dbReference type="RefSeq" id="WP_282704394.1">
    <property type="nucleotide sequence ID" value="NZ_JAAGKO020000003.1"/>
</dbReference>
<sequence length="468" mass="48722">MSAGGRRRAYPGWAPRPVRPRGRRRPLRAAAALTAALVLVTAGAGAWLYEHLDGNIRGLPLFGGASGDAGRERSDALGRTPVNVLVIGSDSRADRADCVIGGDCGPGRNADVEMVLHLSADRSNATVMSVPRDTVADLPACRDPHGGAAHRAYRGQINASLGYGPGCTVAAVHALTGIPIDHFMMIGFTGVVRMSDAVGGVPVCVDSDVYDPYSHLRLARGRHTLKGLSALEFLRSRHAFGDGSDLGRTYAQHLYLAALLRRLKNAGTLGDPGALYGLADAATRALTVDNGLAGVPQLLKLARAVNKVPASRVTFTTMQNRPDPADPDRVLVAPAARALFKAIIDDRSLTAPGGGRSATGRALDRAAASPDALSALRARIAWRELRHPWSVRPVTGGADDSTAGAVTGAGSAIPGGGDASDFDAHQRTAGQRGACAQVSRYPTVEVAGVPMTPARAFAATRHIPLSAR</sequence>
<dbReference type="Gene3D" id="3.40.630.190">
    <property type="entry name" value="LCP protein"/>
    <property type="match status" value="1"/>
</dbReference>
<organism evidence="4 5">
    <name type="scientific">Streptantibioticus silvisoli</name>
    <dbReference type="NCBI Taxonomy" id="2705255"/>
    <lineage>
        <taxon>Bacteria</taxon>
        <taxon>Bacillati</taxon>
        <taxon>Actinomycetota</taxon>
        <taxon>Actinomycetes</taxon>
        <taxon>Kitasatosporales</taxon>
        <taxon>Streptomycetaceae</taxon>
        <taxon>Streptantibioticus</taxon>
    </lineage>
</organism>
<evidence type="ECO:0000313" key="5">
    <source>
        <dbReference type="Proteomes" id="UP001156398"/>
    </source>
</evidence>
<dbReference type="Pfam" id="PF03816">
    <property type="entry name" value="LytR_cpsA_psr"/>
    <property type="match status" value="1"/>
</dbReference>
<dbReference type="PANTHER" id="PTHR33392">
    <property type="entry name" value="POLYISOPRENYL-TEICHOIC ACID--PEPTIDOGLYCAN TEICHOIC ACID TRANSFERASE TAGU"/>
    <property type="match status" value="1"/>
</dbReference>
<reference evidence="4 5" key="1">
    <citation type="submission" date="2023-05" db="EMBL/GenBank/DDBJ databases">
        <title>Streptantibioticus silvisoli sp. nov., acidotolerant actinomycetes 1 from pine litter.</title>
        <authorList>
            <person name="Swiecimska M."/>
            <person name="Golinska P."/>
            <person name="Sangal V."/>
            <person name="Wachnowicz B."/>
            <person name="Goodfellow M."/>
        </authorList>
    </citation>
    <scope>NUCLEOTIDE SEQUENCE [LARGE SCALE GENOMIC DNA]</scope>
    <source>
        <strain evidence="4 5">SL54</strain>
    </source>
</reference>
<evidence type="ECO:0000313" key="4">
    <source>
        <dbReference type="EMBL" id="MDI5961809.1"/>
    </source>
</evidence>